<protein>
    <submittedName>
        <fullName evidence="2">Uncharacterized protein</fullName>
    </submittedName>
</protein>
<name>A0A1H6SHY4_9FIRM</name>
<reference evidence="3" key="1">
    <citation type="submission" date="2016-10" db="EMBL/GenBank/DDBJ databases">
        <authorList>
            <person name="Varghese N."/>
        </authorList>
    </citation>
    <scope>NUCLEOTIDE SEQUENCE [LARGE SCALE GENOMIC DNA]</scope>
    <source>
        <strain evidence="3">DSM 20406</strain>
    </source>
</reference>
<feature type="compositionally biased region" description="Basic residues" evidence="1">
    <location>
        <begin position="1"/>
        <end position="16"/>
    </location>
</feature>
<organism evidence="2 3">
    <name type="scientific">Sharpea azabuensis</name>
    <dbReference type="NCBI Taxonomy" id="322505"/>
    <lineage>
        <taxon>Bacteria</taxon>
        <taxon>Bacillati</taxon>
        <taxon>Bacillota</taxon>
        <taxon>Erysipelotrichia</taxon>
        <taxon>Erysipelotrichales</taxon>
        <taxon>Coprobacillaceae</taxon>
        <taxon>Sharpea</taxon>
    </lineage>
</organism>
<keyword evidence="3" id="KW-1185">Reference proteome</keyword>
<evidence type="ECO:0000256" key="1">
    <source>
        <dbReference type="SAM" id="MobiDB-lite"/>
    </source>
</evidence>
<dbReference type="EMBL" id="FNYK01000015">
    <property type="protein sequence ID" value="SEI66516.1"/>
    <property type="molecule type" value="Genomic_DNA"/>
</dbReference>
<dbReference type="Proteomes" id="UP000183028">
    <property type="component" value="Unassembled WGS sequence"/>
</dbReference>
<dbReference type="AlphaFoldDB" id="A0A1H6SHY4"/>
<evidence type="ECO:0000313" key="2">
    <source>
        <dbReference type="EMBL" id="SEI66516.1"/>
    </source>
</evidence>
<gene>
    <name evidence="2" type="ORF">SAMN04487834_101535</name>
</gene>
<sequence length="101" mass="11896">MQKMIKKKRLSPRKKAKQEEKRKKAIRTTLDWMDFYSASSDMNATYRNAIAYAQQEMNACRAKSYNVTPIQVQGPDGIYTGYRVTFSYEDKEEVEYFAEDD</sequence>
<evidence type="ECO:0000313" key="3">
    <source>
        <dbReference type="Proteomes" id="UP000183028"/>
    </source>
</evidence>
<feature type="region of interest" description="Disordered" evidence="1">
    <location>
        <begin position="1"/>
        <end position="23"/>
    </location>
</feature>
<dbReference type="RefSeq" id="WP_143122778.1">
    <property type="nucleotide sequence ID" value="NZ_FNYK01000015.1"/>
</dbReference>
<accession>A0A1H6SHY4</accession>
<proteinExistence type="predicted"/>